<organism evidence="2 3">
    <name type="scientific">Brachyspira aalborgi</name>
    <dbReference type="NCBI Taxonomy" id="29522"/>
    <lineage>
        <taxon>Bacteria</taxon>
        <taxon>Pseudomonadati</taxon>
        <taxon>Spirochaetota</taxon>
        <taxon>Spirochaetia</taxon>
        <taxon>Brachyspirales</taxon>
        <taxon>Brachyspiraceae</taxon>
        <taxon>Brachyspira</taxon>
    </lineage>
</organism>
<dbReference type="RefSeq" id="WP_147529328.1">
    <property type="nucleotide sequence ID" value="NZ_SAYJ01000018.1"/>
</dbReference>
<proteinExistence type="predicted"/>
<sequence>MKKLTILFLALTLFAVGCANKVTNNTDTHTQAYTTQIPAGEGDSSANGIAEFLKNADYQGVYSTEAGFGGYKIKDGKIYTVEKVNEEQEKWTEIKGNIEVSKSLNKLQYQTERYGLEIITFDGFGYYSYSQEDGGQPKYYKKYDYLETYAGTYSNNSTTTATKEVKKITIYDDGCITRWSKSNASDDTWGTYTTQVILEGNKLTFKGIDGNTMTFNTDGSATYTYSDGKQANLTKIQLK</sequence>
<protein>
    <recommendedName>
        <fullName evidence="4">Lipoprotein</fullName>
    </recommendedName>
</protein>
<name>A0A5C8G1P0_9SPIR</name>
<evidence type="ECO:0000256" key="1">
    <source>
        <dbReference type="SAM" id="SignalP"/>
    </source>
</evidence>
<reference evidence="2 3" key="1">
    <citation type="journal article" date="1992" name="Lakartidningen">
        <title>[Penicillin V and not amoxicillin is the first choice preparation in acute otitis].</title>
        <authorList>
            <person name="Kamme C."/>
            <person name="Lundgren K."/>
            <person name="Prellner K."/>
        </authorList>
    </citation>
    <scope>NUCLEOTIDE SEQUENCE [LARGE SCALE GENOMIC DNA]</scope>
    <source>
        <strain evidence="2 3">PC2777IV</strain>
    </source>
</reference>
<comment type="caution">
    <text evidence="2">The sequence shown here is derived from an EMBL/GenBank/DDBJ whole genome shotgun (WGS) entry which is preliminary data.</text>
</comment>
<accession>A0A5C8G1P0</accession>
<feature type="signal peptide" evidence="1">
    <location>
        <begin position="1"/>
        <end position="19"/>
    </location>
</feature>
<evidence type="ECO:0000313" key="2">
    <source>
        <dbReference type="EMBL" id="TXJ55735.1"/>
    </source>
</evidence>
<evidence type="ECO:0008006" key="4">
    <source>
        <dbReference type="Google" id="ProtNLM"/>
    </source>
</evidence>
<dbReference type="AlphaFoldDB" id="A0A5C8G1P0"/>
<dbReference type="EMBL" id="SAYJ01000018">
    <property type="protein sequence ID" value="TXJ55735.1"/>
    <property type="molecule type" value="Genomic_DNA"/>
</dbReference>
<evidence type="ECO:0000313" key="3">
    <source>
        <dbReference type="Proteomes" id="UP000325013"/>
    </source>
</evidence>
<dbReference type="PROSITE" id="PS51257">
    <property type="entry name" value="PROKAR_LIPOPROTEIN"/>
    <property type="match status" value="1"/>
</dbReference>
<dbReference type="Proteomes" id="UP000325013">
    <property type="component" value="Unassembled WGS sequence"/>
</dbReference>
<feature type="chain" id="PRO_5022810937" description="Lipoprotein" evidence="1">
    <location>
        <begin position="20"/>
        <end position="239"/>
    </location>
</feature>
<gene>
    <name evidence="2" type="ORF">EPJ67_09205</name>
</gene>
<keyword evidence="1" id="KW-0732">Signal</keyword>